<dbReference type="Pfam" id="PF00384">
    <property type="entry name" value="Molybdopterin"/>
    <property type="match status" value="1"/>
</dbReference>
<protein>
    <submittedName>
        <fullName evidence="12">Molybdopterin oxidoreductase, iron-sulfur binding subunit</fullName>
        <ecNumber evidence="12">1.2.7.-</ecNumber>
    </submittedName>
</protein>
<keyword evidence="4" id="KW-0004">4Fe-4S</keyword>
<dbReference type="Gene3D" id="3.30.2070.10">
    <property type="entry name" value="Formate dehydrogenase/DMSO reductase"/>
    <property type="match status" value="1"/>
</dbReference>
<dbReference type="Gene3D" id="2.40.40.20">
    <property type="match status" value="1"/>
</dbReference>
<keyword evidence="6" id="KW-0732">Signal</keyword>
<dbReference type="PROSITE" id="PS51669">
    <property type="entry name" value="4FE4S_MOW_BIS_MGD"/>
    <property type="match status" value="1"/>
</dbReference>
<evidence type="ECO:0000256" key="8">
    <source>
        <dbReference type="ARBA" id="ARBA00023004"/>
    </source>
</evidence>
<feature type="region of interest" description="Disordered" evidence="10">
    <location>
        <begin position="709"/>
        <end position="738"/>
    </location>
</feature>
<evidence type="ECO:0000256" key="2">
    <source>
        <dbReference type="ARBA" id="ARBA00004196"/>
    </source>
</evidence>
<dbReference type="EC" id="1.2.7.-" evidence="12"/>
<keyword evidence="9" id="KW-0411">Iron-sulfur</keyword>
<dbReference type="SUPFAM" id="SSF53706">
    <property type="entry name" value="Formate dehydrogenase/DMSO reductase, domains 1-3"/>
    <property type="match status" value="1"/>
</dbReference>
<evidence type="ECO:0000256" key="10">
    <source>
        <dbReference type="SAM" id="MobiDB-lite"/>
    </source>
</evidence>
<dbReference type="Pfam" id="PF04879">
    <property type="entry name" value="Molybdop_Fe4S4"/>
    <property type="match status" value="1"/>
</dbReference>
<evidence type="ECO:0000313" key="12">
    <source>
        <dbReference type="EMBL" id="CAA9322755.1"/>
    </source>
</evidence>
<dbReference type="GO" id="GO:0051539">
    <property type="term" value="F:4 iron, 4 sulfur cluster binding"/>
    <property type="evidence" value="ECO:0007669"/>
    <property type="project" value="UniProtKB-KW"/>
</dbReference>
<comment type="subcellular location">
    <subcellularLocation>
        <location evidence="2">Cell envelope</location>
    </subcellularLocation>
</comment>
<dbReference type="Gene3D" id="2.20.25.90">
    <property type="entry name" value="ADC-like domains"/>
    <property type="match status" value="1"/>
</dbReference>
<dbReference type="AlphaFoldDB" id="A0A6J4L5K3"/>
<comment type="similarity">
    <text evidence="3">Belongs to the prokaryotic molybdopterin-containing oxidoreductase family.</text>
</comment>
<evidence type="ECO:0000256" key="6">
    <source>
        <dbReference type="ARBA" id="ARBA00022729"/>
    </source>
</evidence>
<dbReference type="InterPro" id="IPR006657">
    <property type="entry name" value="MoPterin_dinucl-bd_dom"/>
</dbReference>
<organism evidence="12">
    <name type="scientific">uncultured Gemmatimonadaceae bacterium</name>
    <dbReference type="NCBI Taxonomy" id="246130"/>
    <lineage>
        <taxon>Bacteria</taxon>
        <taxon>Pseudomonadati</taxon>
        <taxon>Gemmatimonadota</taxon>
        <taxon>Gemmatimonadia</taxon>
        <taxon>Gemmatimonadales</taxon>
        <taxon>Gemmatimonadaceae</taxon>
        <taxon>environmental samples</taxon>
    </lineage>
</organism>
<dbReference type="EMBL" id="CADCTU010000492">
    <property type="protein sequence ID" value="CAA9322755.1"/>
    <property type="molecule type" value="Genomic_DNA"/>
</dbReference>
<dbReference type="InterPro" id="IPR006311">
    <property type="entry name" value="TAT_signal"/>
</dbReference>
<evidence type="ECO:0000256" key="3">
    <source>
        <dbReference type="ARBA" id="ARBA00010312"/>
    </source>
</evidence>
<dbReference type="InterPro" id="IPR009010">
    <property type="entry name" value="Asp_de-COase-like_dom_sf"/>
</dbReference>
<dbReference type="Pfam" id="PF01568">
    <property type="entry name" value="Molydop_binding"/>
    <property type="match status" value="1"/>
</dbReference>
<sequence>MSSTPESTGVKRRDFLKVLGVATATTATLGCSSEDVGKLIPYVTHPDQTVPSVSNYYATTCRECAASCGVLAESREGRAFKLEGNPEHPLNRGAICSRGQAAVQGLLNPDRFRGPMMRQANGRLAPVTWDVAMQRFNQLLGQVQSQGRAAQAVFVNQHESGSFPAFLDQWLADFGMPAHVSYDAEAMPQVVAANRQSFGVAWPALDFTAARLVVSFGADFLDQFGLPVPHQLDWADARAKGAAAPRMVYVGPRRSLTGLNADQWIACRPGSELAIVNFLRGQGSAAQAAQASDVPAATLEALQREVAGTRPSLILAGSNTPTAYELALAVNQLNQSAGNVGVTIKPATPITAFDGIATGADVRELTERMAQGGVSMLMVRGANLVHTTPKALGFAAALAKVPVKVSFSSFPDETTELCDLVLPDHHALEAWGDSQPLPNVIALQQPAQDPIFQTRQTADVLILAAKANQNTAARYGFADYRAYLISRFPGAAPAFTRALQTGLAAGTIPARTAARPAATTRRQVQGGLDGTQGDMYLMVYPSTNLGDGRGANKPWLQEIPDPVTKICWQTVAEIHPTTAKRLGVQNGDRVTVATSAGSMTLPAYVYLGIRPDTVAIQLGRGHQGSTNVAFDAKAGAPHYTGYGRYADRVGQNPLSILPVAEGATAGELVLTATKARVTKADGHDELVTTEGSARQHGRGIGQAMLASELRPGGVQSDRGAEAVGARGPTPESNRAAPG</sequence>
<dbReference type="InterPro" id="IPR006656">
    <property type="entry name" value="Mopterin_OxRdtase"/>
</dbReference>
<proteinExistence type="inferred from homology"/>
<dbReference type="GO" id="GO:0016491">
    <property type="term" value="F:oxidoreductase activity"/>
    <property type="evidence" value="ECO:0007669"/>
    <property type="project" value="UniProtKB-KW"/>
</dbReference>
<evidence type="ECO:0000256" key="4">
    <source>
        <dbReference type="ARBA" id="ARBA00022485"/>
    </source>
</evidence>
<keyword evidence="8" id="KW-0408">Iron</keyword>
<comment type="cofactor">
    <cofactor evidence="1">
        <name>[4Fe-4S] cluster</name>
        <dbReference type="ChEBI" id="CHEBI:49883"/>
    </cofactor>
</comment>
<feature type="non-terminal residue" evidence="12">
    <location>
        <position position="738"/>
    </location>
</feature>
<dbReference type="GO" id="GO:0030313">
    <property type="term" value="C:cell envelope"/>
    <property type="evidence" value="ECO:0007669"/>
    <property type="project" value="UniProtKB-SubCell"/>
</dbReference>
<feature type="domain" description="4Fe-4S Mo/W bis-MGD-type" evidence="11">
    <location>
        <begin position="54"/>
        <end position="110"/>
    </location>
</feature>
<dbReference type="PANTHER" id="PTHR43598:SF5">
    <property type="entry name" value="DMSO REDUCTASE CHAIN A"/>
    <property type="match status" value="1"/>
</dbReference>
<evidence type="ECO:0000256" key="1">
    <source>
        <dbReference type="ARBA" id="ARBA00001966"/>
    </source>
</evidence>
<evidence type="ECO:0000256" key="5">
    <source>
        <dbReference type="ARBA" id="ARBA00022723"/>
    </source>
</evidence>
<gene>
    <name evidence="12" type="ORF">AVDCRST_MAG11-2083</name>
</gene>
<dbReference type="GO" id="GO:0043546">
    <property type="term" value="F:molybdopterin cofactor binding"/>
    <property type="evidence" value="ECO:0007669"/>
    <property type="project" value="InterPro"/>
</dbReference>
<dbReference type="SMART" id="SM00926">
    <property type="entry name" value="Molybdop_Fe4S4"/>
    <property type="match status" value="1"/>
</dbReference>
<evidence type="ECO:0000259" key="11">
    <source>
        <dbReference type="PROSITE" id="PS51669"/>
    </source>
</evidence>
<dbReference type="PANTHER" id="PTHR43598">
    <property type="entry name" value="TUNGSTEN-CONTAINING FORMYLMETHANOFURAN DEHYDROGENASE 2 SUBUNIT B"/>
    <property type="match status" value="1"/>
</dbReference>
<keyword evidence="5" id="KW-0479">Metal-binding</keyword>
<name>A0A6J4L5K3_9BACT</name>
<evidence type="ECO:0000256" key="7">
    <source>
        <dbReference type="ARBA" id="ARBA00023002"/>
    </source>
</evidence>
<dbReference type="Gene3D" id="3.40.228.10">
    <property type="entry name" value="Dimethylsulfoxide Reductase, domain 2"/>
    <property type="match status" value="2"/>
</dbReference>
<dbReference type="SUPFAM" id="SSF50692">
    <property type="entry name" value="ADC-like"/>
    <property type="match status" value="1"/>
</dbReference>
<accession>A0A6J4L5K3</accession>
<dbReference type="GO" id="GO:0046872">
    <property type="term" value="F:metal ion binding"/>
    <property type="evidence" value="ECO:0007669"/>
    <property type="project" value="UniProtKB-KW"/>
</dbReference>
<dbReference type="Gene3D" id="3.40.50.740">
    <property type="match status" value="2"/>
</dbReference>
<evidence type="ECO:0000256" key="9">
    <source>
        <dbReference type="ARBA" id="ARBA00023014"/>
    </source>
</evidence>
<dbReference type="PROSITE" id="PS51318">
    <property type="entry name" value="TAT"/>
    <property type="match status" value="1"/>
</dbReference>
<dbReference type="InterPro" id="IPR006963">
    <property type="entry name" value="Mopterin_OxRdtase_4Fe-4S_dom"/>
</dbReference>
<keyword evidence="7 12" id="KW-0560">Oxidoreductase</keyword>
<reference evidence="12" key="1">
    <citation type="submission" date="2020-02" db="EMBL/GenBank/DDBJ databases">
        <authorList>
            <person name="Meier V. D."/>
        </authorList>
    </citation>
    <scope>NUCLEOTIDE SEQUENCE</scope>
    <source>
        <strain evidence="12">AVDCRST_MAG11</strain>
    </source>
</reference>